<keyword evidence="3" id="KW-0677">Repeat</keyword>
<evidence type="ECO:0000256" key="4">
    <source>
        <dbReference type="ARBA" id="ARBA00023015"/>
    </source>
</evidence>
<keyword evidence="5 7" id="KW-0238">DNA-binding</keyword>
<dbReference type="Proteomes" id="UP000321832">
    <property type="component" value="Unassembled WGS sequence"/>
</dbReference>
<comment type="subunit">
    <text evidence="7">Forms oligomers.</text>
</comment>
<gene>
    <name evidence="7 9" type="primary">mraZ</name>
    <name evidence="9" type="ORF">FSC37_02635</name>
</gene>
<dbReference type="CDD" id="cd16321">
    <property type="entry name" value="MraZ_C"/>
    <property type="match status" value="1"/>
</dbReference>
<dbReference type="GO" id="GO:0000976">
    <property type="term" value="F:transcription cis-regulatory region binding"/>
    <property type="evidence" value="ECO:0007669"/>
    <property type="project" value="TreeGrafter"/>
</dbReference>
<evidence type="ECO:0000256" key="6">
    <source>
        <dbReference type="ARBA" id="ARBA00023163"/>
    </source>
</evidence>
<dbReference type="PANTHER" id="PTHR34701:SF1">
    <property type="entry name" value="TRANSCRIPTIONAL REGULATOR MRAZ"/>
    <property type="match status" value="1"/>
</dbReference>
<dbReference type="InterPro" id="IPR035644">
    <property type="entry name" value="MraZ_C"/>
</dbReference>
<comment type="similarity">
    <text evidence="7">Belongs to the MraZ family.</text>
</comment>
<proteinExistence type="inferred from homology"/>
<evidence type="ECO:0000313" key="10">
    <source>
        <dbReference type="Proteomes" id="UP000321832"/>
    </source>
</evidence>
<keyword evidence="6 7" id="KW-0804">Transcription</keyword>
<organism evidence="9 10">
    <name type="scientific">Piscinibacter aquaticus</name>
    <dbReference type="NCBI Taxonomy" id="392597"/>
    <lineage>
        <taxon>Bacteria</taxon>
        <taxon>Pseudomonadati</taxon>
        <taxon>Pseudomonadota</taxon>
        <taxon>Betaproteobacteria</taxon>
        <taxon>Burkholderiales</taxon>
        <taxon>Sphaerotilaceae</taxon>
        <taxon>Piscinibacter</taxon>
    </lineage>
</organism>
<dbReference type="CDD" id="cd16320">
    <property type="entry name" value="MraZ_N"/>
    <property type="match status" value="1"/>
</dbReference>
<dbReference type="HAMAP" id="MF_01008">
    <property type="entry name" value="MraZ"/>
    <property type="match status" value="1"/>
</dbReference>
<reference evidence="9 10" key="1">
    <citation type="submission" date="2019-08" db="EMBL/GenBank/DDBJ databases">
        <authorList>
            <person name="Khan S.A."/>
            <person name="Jeon C.O."/>
            <person name="Jeong S.E."/>
        </authorList>
    </citation>
    <scope>NUCLEOTIDE SEQUENCE [LARGE SCALE GENOMIC DNA]</scope>
    <source>
        <strain evidence="10">IMCC1728</strain>
    </source>
</reference>
<evidence type="ECO:0000259" key="8">
    <source>
        <dbReference type="PROSITE" id="PS51740"/>
    </source>
</evidence>
<dbReference type="PANTHER" id="PTHR34701">
    <property type="entry name" value="TRANSCRIPTIONAL REGULATOR MRAZ"/>
    <property type="match status" value="1"/>
</dbReference>
<dbReference type="InterPro" id="IPR035642">
    <property type="entry name" value="MraZ_N"/>
</dbReference>
<keyword evidence="2 7" id="KW-0963">Cytoplasm</keyword>
<comment type="subcellular location">
    <subcellularLocation>
        <location evidence="7">Cytoplasm</location>
        <location evidence="7">Nucleoid</location>
    </subcellularLocation>
</comment>
<sequence>MANLGFQGPADLTLDGKGRVAMPARHREVLSAMGATKLTITKHPDGCLLVFPPAAWEDFAARVMALPMESIGWRRLFLGNATEVELDGSSRMLIAPALKEYADLSRDVYMLGMGSCLEMWDKRRYLEQETTVRSTPMPESVRNFIL</sequence>
<dbReference type="GO" id="GO:2000143">
    <property type="term" value="P:negative regulation of DNA-templated transcription initiation"/>
    <property type="evidence" value="ECO:0007669"/>
    <property type="project" value="TreeGrafter"/>
</dbReference>
<dbReference type="InterPro" id="IPR007159">
    <property type="entry name" value="SpoVT-AbrB_dom"/>
</dbReference>
<keyword evidence="10" id="KW-1185">Reference proteome</keyword>
<feature type="domain" description="SpoVT-AbrB" evidence="8">
    <location>
        <begin position="9"/>
        <end position="55"/>
    </location>
</feature>
<evidence type="ECO:0000256" key="3">
    <source>
        <dbReference type="ARBA" id="ARBA00022737"/>
    </source>
</evidence>
<dbReference type="Pfam" id="PF02381">
    <property type="entry name" value="MraZ"/>
    <property type="match status" value="2"/>
</dbReference>
<feature type="domain" description="SpoVT-AbrB" evidence="8">
    <location>
        <begin position="81"/>
        <end position="124"/>
    </location>
</feature>
<evidence type="ECO:0000256" key="5">
    <source>
        <dbReference type="ARBA" id="ARBA00023125"/>
    </source>
</evidence>
<dbReference type="GO" id="GO:0009295">
    <property type="term" value="C:nucleoid"/>
    <property type="evidence" value="ECO:0007669"/>
    <property type="project" value="UniProtKB-SubCell"/>
</dbReference>
<dbReference type="InterPro" id="IPR020603">
    <property type="entry name" value="MraZ_dom"/>
</dbReference>
<dbReference type="InterPro" id="IPR038619">
    <property type="entry name" value="MraZ_sf"/>
</dbReference>
<dbReference type="SUPFAM" id="SSF89447">
    <property type="entry name" value="AbrB/MazE/MraZ-like"/>
    <property type="match status" value="1"/>
</dbReference>
<dbReference type="GO" id="GO:0005737">
    <property type="term" value="C:cytoplasm"/>
    <property type="evidence" value="ECO:0007669"/>
    <property type="project" value="UniProtKB-UniRule"/>
</dbReference>
<dbReference type="GO" id="GO:0003700">
    <property type="term" value="F:DNA-binding transcription factor activity"/>
    <property type="evidence" value="ECO:0007669"/>
    <property type="project" value="UniProtKB-UniRule"/>
</dbReference>
<name>A0A5C6U125_9BURK</name>
<keyword evidence="4 7" id="KW-0805">Transcription regulation</keyword>
<comment type="caution">
    <text evidence="9">The sequence shown here is derived from an EMBL/GenBank/DDBJ whole genome shotgun (WGS) entry which is preliminary data.</text>
</comment>
<dbReference type="Gene3D" id="3.40.1550.20">
    <property type="entry name" value="Transcriptional regulator MraZ domain"/>
    <property type="match status" value="1"/>
</dbReference>
<accession>A0A5C6U125</accession>
<evidence type="ECO:0000256" key="1">
    <source>
        <dbReference type="ARBA" id="ARBA00013860"/>
    </source>
</evidence>
<dbReference type="PROSITE" id="PS51740">
    <property type="entry name" value="SPOVT_ABRB"/>
    <property type="match status" value="2"/>
</dbReference>
<dbReference type="AlphaFoldDB" id="A0A5C6U125"/>
<dbReference type="EMBL" id="VOPW01000001">
    <property type="protein sequence ID" value="TXC65395.1"/>
    <property type="molecule type" value="Genomic_DNA"/>
</dbReference>
<evidence type="ECO:0000256" key="7">
    <source>
        <dbReference type="HAMAP-Rule" id="MF_01008"/>
    </source>
</evidence>
<protein>
    <recommendedName>
        <fullName evidence="1 7">Transcriptional regulator MraZ</fullName>
    </recommendedName>
</protein>
<dbReference type="InterPro" id="IPR037914">
    <property type="entry name" value="SpoVT-AbrB_sf"/>
</dbReference>
<dbReference type="InterPro" id="IPR003444">
    <property type="entry name" value="MraZ"/>
</dbReference>
<evidence type="ECO:0000313" key="9">
    <source>
        <dbReference type="EMBL" id="TXC65395.1"/>
    </source>
</evidence>
<evidence type="ECO:0000256" key="2">
    <source>
        <dbReference type="ARBA" id="ARBA00022490"/>
    </source>
</evidence>